<keyword evidence="4 12" id="KW-0808">Transferase</keyword>
<name>A0ABT8YJL3_9HYPH</name>
<dbReference type="InterPro" id="IPR018480">
    <property type="entry name" value="PNAcMuramoyl-5peptid_Trfase_CS"/>
</dbReference>
<evidence type="ECO:0000256" key="8">
    <source>
        <dbReference type="ARBA" id="ARBA00022989"/>
    </source>
</evidence>
<evidence type="ECO:0000256" key="12">
    <source>
        <dbReference type="HAMAP-Rule" id="MF_00038"/>
    </source>
</evidence>
<evidence type="ECO:0000256" key="13">
    <source>
        <dbReference type="NCBIfam" id="TIGR00445"/>
    </source>
</evidence>
<evidence type="ECO:0000313" key="15">
    <source>
        <dbReference type="Proteomes" id="UP001174932"/>
    </source>
</evidence>
<dbReference type="PANTHER" id="PTHR22926:SF5">
    <property type="entry name" value="PHOSPHO-N-ACETYLMURAMOYL-PENTAPEPTIDE-TRANSFERASE HOMOLOG"/>
    <property type="match status" value="1"/>
</dbReference>
<dbReference type="PANTHER" id="PTHR22926">
    <property type="entry name" value="PHOSPHO-N-ACETYLMURAMOYL-PENTAPEPTIDE-TRANSFERASE"/>
    <property type="match status" value="1"/>
</dbReference>
<evidence type="ECO:0000256" key="11">
    <source>
        <dbReference type="ARBA" id="ARBA00023316"/>
    </source>
</evidence>
<dbReference type="HAMAP" id="MF_00038">
    <property type="entry name" value="MraY"/>
    <property type="match status" value="1"/>
</dbReference>
<keyword evidence="8 12" id="KW-1133">Transmembrane helix</keyword>
<evidence type="ECO:0000256" key="6">
    <source>
        <dbReference type="ARBA" id="ARBA00022960"/>
    </source>
</evidence>
<dbReference type="InterPro" id="IPR003524">
    <property type="entry name" value="PNAcMuramoyl-5peptid_Trfase"/>
</dbReference>
<keyword evidence="15" id="KW-1185">Reference proteome</keyword>
<keyword evidence="12" id="KW-0479">Metal-binding</keyword>
<keyword evidence="6 12" id="KW-0133">Cell shape</keyword>
<keyword evidence="11 12" id="KW-0961">Cell wall biogenesis/degradation</keyword>
<feature type="transmembrane region" description="Helical" evidence="12">
    <location>
        <begin position="344"/>
        <end position="363"/>
    </location>
</feature>
<evidence type="ECO:0000256" key="1">
    <source>
        <dbReference type="ARBA" id="ARBA00004141"/>
    </source>
</evidence>
<evidence type="ECO:0000256" key="4">
    <source>
        <dbReference type="ARBA" id="ARBA00022679"/>
    </source>
</evidence>
<evidence type="ECO:0000313" key="14">
    <source>
        <dbReference type="EMBL" id="MDO6963518.1"/>
    </source>
</evidence>
<dbReference type="RefSeq" id="WP_304375423.1">
    <property type="nucleotide sequence ID" value="NZ_JAUOZU010000005.1"/>
</dbReference>
<evidence type="ECO:0000256" key="3">
    <source>
        <dbReference type="ARBA" id="ARBA00022618"/>
    </source>
</evidence>
<dbReference type="EMBL" id="JAUOZU010000005">
    <property type="protein sequence ID" value="MDO6963518.1"/>
    <property type="molecule type" value="Genomic_DNA"/>
</dbReference>
<dbReference type="GO" id="GO:0016740">
    <property type="term" value="F:transferase activity"/>
    <property type="evidence" value="ECO:0007669"/>
    <property type="project" value="UniProtKB-KW"/>
</dbReference>
<feature type="transmembrane region" description="Helical" evidence="12">
    <location>
        <begin position="205"/>
        <end position="225"/>
    </location>
</feature>
<comment type="caution">
    <text evidence="14">The sequence shown here is derived from an EMBL/GenBank/DDBJ whole genome shotgun (WGS) entry which is preliminary data.</text>
</comment>
<proteinExistence type="inferred from homology"/>
<feature type="transmembrane region" description="Helical" evidence="12">
    <location>
        <begin position="245"/>
        <end position="262"/>
    </location>
</feature>
<feature type="transmembrane region" description="Helical" evidence="12">
    <location>
        <begin position="69"/>
        <end position="90"/>
    </location>
</feature>
<keyword evidence="12" id="KW-1003">Cell membrane</keyword>
<feature type="transmembrane region" description="Helical" evidence="12">
    <location>
        <begin position="135"/>
        <end position="154"/>
    </location>
</feature>
<accession>A0ABT8YJL3</accession>
<protein>
    <recommendedName>
        <fullName evidence="12 13">Phospho-N-acetylmuramoyl-pentapeptide-transferase</fullName>
        <ecNumber evidence="12 13">2.7.8.13</ecNumber>
    </recommendedName>
    <alternativeName>
        <fullName evidence="12">UDP-MurNAc-pentapeptide phosphotransferase</fullName>
    </alternativeName>
</protein>
<organism evidence="14 15">
    <name type="scientific">Rhizobium alvei</name>
    <dbReference type="NCBI Taxonomy" id="1132659"/>
    <lineage>
        <taxon>Bacteria</taxon>
        <taxon>Pseudomonadati</taxon>
        <taxon>Pseudomonadota</taxon>
        <taxon>Alphaproteobacteria</taxon>
        <taxon>Hyphomicrobiales</taxon>
        <taxon>Rhizobiaceae</taxon>
        <taxon>Rhizobium/Agrobacterium group</taxon>
        <taxon>Rhizobium</taxon>
    </lineage>
</organism>
<comment type="pathway">
    <text evidence="12">Cell wall biogenesis; peptidoglycan biosynthesis.</text>
</comment>
<comment type="catalytic activity">
    <reaction evidence="12">
        <text>UDP-N-acetyl-alpha-D-muramoyl-L-alanyl-gamma-D-glutamyl-meso-2,6-diaminopimeloyl-D-alanyl-D-alanine + di-trans,octa-cis-undecaprenyl phosphate = di-trans,octa-cis-undecaprenyl diphospho-N-acetyl-alpha-D-muramoyl-L-alanyl-D-glutamyl-meso-2,6-diaminopimeloyl-D-alanyl-D-alanine + UMP</text>
        <dbReference type="Rhea" id="RHEA:28386"/>
        <dbReference type="ChEBI" id="CHEBI:57865"/>
        <dbReference type="ChEBI" id="CHEBI:60392"/>
        <dbReference type="ChEBI" id="CHEBI:61386"/>
        <dbReference type="ChEBI" id="CHEBI:61387"/>
        <dbReference type="EC" id="2.7.8.13"/>
    </reaction>
</comment>
<keyword evidence="3 12" id="KW-0132">Cell division</keyword>
<comment type="subcellular location">
    <subcellularLocation>
        <location evidence="12">Cell membrane</location>
        <topology evidence="12">Multi-pass membrane protein</topology>
    </subcellularLocation>
    <subcellularLocation>
        <location evidence="1">Membrane</location>
        <topology evidence="1">Multi-pass membrane protein</topology>
    </subcellularLocation>
</comment>
<dbReference type="Pfam" id="PF00953">
    <property type="entry name" value="Glycos_transf_4"/>
    <property type="match status" value="1"/>
</dbReference>
<reference evidence="14" key="2">
    <citation type="submission" date="2023-07" db="EMBL/GenBank/DDBJ databases">
        <authorList>
            <person name="Shen H."/>
        </authorList>
    </citation>
    <scope>NUCLEOTIDE SEQUENCE</scope>
    <source>
        <strain evidence="14">TNR-22</strain>
    </source>
</reference>
<comment type="cofactor">
    <cofactor evidence="12">
        <name>Mg(2+)</name>
        <dbReference type="ChEBI" id="CHEBI:18420"/>
    </cofactor>
</comment>
<dbReference type="NCBIfam" id="TIGR00445">
    <property type="entry name" value="mraY"/>
    <property type="match status" value="1"/>
</dbReference>
<comment type="function">
    <text evidence="12">Catalyzes the initial step of the lipid cycle reactions in the biosynthesis of the cell wall peptidoglycan: transfers peptidoglycan precursor phospho-MurNAc-pentapeptide from UDP-MurNAc-pentapeptide onto the lipid carrier undecaprenyl phosphate, yielding undecaprenyl-pyrophosphoryl-MurNAc-pentapeptide, known as lipid I.</text>
</comment>
<gene>
    <name evidence="12 14" type="primary">mraY</name>
    <name evidence="14" type="ORF">Q4481_06090</name>
</gene>
<keyword evidence="7 12" id="KW-0573">Peptidoglycan synthesis</keyword>
<keyword evidence="5 12" id="KW-0812">Transmembrane</keyword>
<feature type="transmembrane region" description="Helical" evidence="12">
    <location>
        <begin position="269"/>
        <end position="288"/>
    </location>
</feature>
<feature type="transmembrane region" description="Helical" evidence="12">
    <location>
        <begin position="174"/>
        <end position="193"/>
    </location>
</feature>
<dbReference type="PROSITE" id="PS01347">
    <property type="entry name" value="MRAY_1"/>
    <property type="match status" value="1"/>
</dbReference>
<keyword evidence="10 12" id="KW-0131">Cell cycle</keyword>
<dbReference type="PROSITE" id="PS01348">
    <property type="entry name" value="MRAY_2"/>
    <property type="match status" value="1"/>
</dbReference>
<evidence type="ECO:0000256" key="2">
    <source>
        <dbReference type="ARBA" id="ARBA00005583"/>
    </source>
</evidence>
<sequence>MFIWLVEFADSLQIFNLFRYITFRAGAALFTSALIVFLFGPSMIASLRVRQGKGQPIRADGPQTHLKKAGTPTMGGLMILVSVVVSSLLWADLGNVYVVSCLLVMLGFGLIGFYDDYLKVTKQTTAGFSSRMRMLTEFVIAGIAVFFMMQAAGAGSPDASKMATSVAFPFFKDLLLNLGYFFVIFGAFVIVGAGNAVNFTDGLDGLAIVPVMIAAGSFGVIAYLAGNAVFANYLQINFVPGTGELTVVVATVIGAGLGFLWFNAPPAAIFMGDTGSLSLGGLIGSVAVATKHEIVMAIIGGVFVMETLSVIIQVGSFKMTGKRVFLMAPIHHHFEKKGWTESQVVIRFWIISVILALVGLATLKIR</sequence>
<evidence type="ECO:0000256" key="5">
    <source>
        <dbReference type="ARBA" id="ARBA00022692"/>
    </source>
</evidence>
<reference evidence="14" key="1">
    <citation type="journal article" date="2015" name="Int. J. Syst. Evol. Microbiol.">
        <title>Rhizobium alvei sp. nov., isolated from a freshwater river.</title>
        <authorList>
            <person name="Sheu S.Y."/>
            <person name="Huang H.W."/>
            <person name="Young C.C."/>
            <person name="Chen W.M."/>
        </authorList>
    </citation>
    <scope>NUCLEOTIDE SEQUENCE</scope>
    <source>
        <strain evidence="14">TNR-22</strain>
    </source>
</reference>
<feature type="transmembrane region" description="Helical" evidence="12">
    <location>
        <begin position="294"/>
        <end position="317"/>
    </location>
</feature>
<keyword evidence="12" id="KW-0460">Magnesium</keyword>
<feature type="transmembrane region" description="Helical" evidence="12">
    <location>
        <begin position="96"/>
        <end position="114"/>
    </location>
</feature>
<keyword evidence="9 12" id="KW-0472">Membrane</keyword>
<feature type="transmembrane region" description="Helical" evidence="12">
    <location>
        <begin position="27"/>
        <end position="49"/>
    </location>
</feature>
<evidence type="ECO:0000256" key="9">
    <source>
        <dbReference type="ARBA" id="ARBA00023136"/>
    </source>
</evidence>
<dbReference type="Proteomes" id="UP001174932">
    <property type="component" value="Unassembled WGS sequence"/>
</dbReference>
<evidence type="ECO:0000256" key="7">
    <source>
        <dbReference type="ARBA" id="ARBA00022984"/>
    </source>
</evidence>
<dbReference type="EC" id="2.7.8.13" evidence="12 13"/>
<evidence type="ECO:0000256" key="10">
    <source>
        <dbReference type="ARBA" id="ARBA00023306"/>
    </source>
</evidence>
<dbReference type="CDD" id="cd06852">
    <property type="entry name" value="GT_MraY"/>
    <property type="match status" value="1"/>
</dbReference>
<dbReference type="Pfam" id="PF10555">
    <property type="entry name" value="MraY_sig1"/>
    <property type="match status" value="1"/>
</dbReference>
<comment type="similarity">
    <text evidence="2 12">Belongs to the glycosyltransferase 4 family. MraY subfamily.</text>
</comment>
<dbReference type="InterPro" id="IPR000715">
    <property type="entry name" value="Glycosyl_transferase_4"/>
</dbReference>